<gene>
    <name evidence="3" type="ORF">GCM10011358_27870</name>
</gene>
<dbReference type="PROSITE" id="PS00018">
    <property type="entry name" value="EF_HAND_1"/>
    <property type="match status" value="3"/>
</dbReference>
<keyword evidence="1" id="KW-0732">Signal</keyword>
<dbReference type="Proteomes" id="UP000617355">
    <property type="component" value="Unassembled WGS sequence"/>
</dbReference>
<comment type="caution">
    <text evidence="3">The sequence shown here is derived from an EMBL/GenBank/DDBJ whole genome shotgun (WGS) entry which is preliminary data.</text>
</comment>
<keyword evidence="4" id="KW-1185">Reference proteome</keyword>
<feature type="domain" description="EF-hand" evidence="2">
    <location>
        <begin position="79"/>
        <end position="114"/>
    </location>
</feature>
<evidence type="ECO:0000256" key="1">
    <source>
        <dbReference type="SAM" id="SignalP"/>
    </source>
</evidence>
<dbReference type="InterPro" id="IPR002048">
    <property type="entry name" value="EF_hand_dom"/>
</dbReference>
<feature type="chain" id="PRO_5046888066" description="EF-hand domain-containing protein" evidence="1">
    <location>
        <begin position="18"/>
        <end position="191"/>
    </location>
</feature>
<protein>
    <recommendedName>
        <fullName evidence="2">EF-hand domain-containing protein</fullName>
    </recommendedName>
</protein>
<evidence type="ECO:0000259" key="2">
    <source>
        <dbReference type="PROSITE" id="PS50222"/>
    </source>
</evidence>
<dbReference type="SUPFAM" id="SSF47473">
    <property type="entry name" value="EF-hand"/>
    <property type="match status" value="1"/>
</dbReference>
<dbReference type="Gene3D" id="1.10.238.10">
    <property type="entry name" value="EF-hand"/>
    <property type="match status" value="1"/>
</dbReference>
<dbReference type="SMART" id="SM00054">
    <property type="entry name" value="EFh"/>
    <property type="match status" value="3"/>
</dbReference>
<dbReference type="EMBL" id="BMGI01000005">
    <property type="protein sequence ID" value="GGD42459.1"/>
    <property type="molecule type" value="Genomic_DNA"/>
</dbReference>
<organism evidence="3 4">
    <name type="scientific">Sinisalibacter lacisalsi</name>
    <dbReference type="NCBI Taxonomy" id="1526570"/>
    <lineage>
        <taxon>Bacteria</taxon>
        <taxon>Pseudomonadati</taxon>
        <taxon>Pseudomonadota</taxon>
        <taxon>Alphaproteobacteria</taxon>
        <taxon>Rhodobacterales</taxon>
        <taxon>Roseobacteraceae</taxon>
        <taxon>Sinisalibacter</taxon>
    </lineage>
</organism>
<evidence type="ECO:0000313" key="4">
    <source>
        <dbReference type="Proteomes" id="UP000617355"/>
    </source>
</evidence>
<reference evidence="4" key="1">
    <citation type="journal article" date="2019" name="Int. J. Syst. Evol. Microbiol.">
        <title>The Global Catalogue of Microorganisms (GCM) 10K type strain sequencing project: providing services to taxonomists for standard genome sequencing and annotation.</title>
        <authorList>
            <consortium name="The Broad Institute Genomics Platform"/>
            <consortium name="The Broad Institute Genome Sequencing Center for Infectious Disease"/>
            <person name="Wu L."/>
            <person name="Ma J."/>
        </authorList>
    </citation>
    <scope>NUCLEOTIDE SEQUENCE [LARGE SCALE GENOMIC DNA]</scope>
    <source>
        <strain evidence="4">CGMCC 1.12922</strain>
    </source>
</reference>
<sequence>MKWLLLLAALGAAPAMAQDLERPMRDPATVALPMETVALLRLGSRAPFERFGAVFDRLAVAGDIPVLGPGVTLEIRAAADRARVFLAWTQYDLDGDGAISRAEFDRHAEMSWGESLGARELALLDAEWAAADADEDGAVGLAEIHALALAMHPVPEIGPLGPEGEAMLLMDLDNDGFITWEEVEAVLAARR</sequence>
<evidence type="ECO:0000313" key="3">
    <source>
        <dbReference type="EMBL" id="GGD42459.1"/>
    </source>
</evidence>
<dbReference type="Pfam" id="PF13202">
    <property type="entry name" value="EF-hand_5"/>
    <property type="match status" value="2"/>
</dbReference>
<dbReference type="InterPro" id="IPR011992">
    <property type="entry name" value="EF-hand-dom_pair"/>
</dbReference>
<dbReference type="InterPro" id="IPR018247">
    <property type="entry name" value="EF_Hand_1_Ca_BS"/>
</dbReference>
<proteinExistence type="predicted"/>
<name>A0ABQ1QRJ8_9RHOB</name>
<feature type="signal peptide" evidence="1">
    <location>
        <begin position="1"/>
        <end position="17"/>
    </location>
</feature>
<dbReference type="RefSeq" id="WP_188528824.1">
    <property type="nucleotide sequence ID" value="NZ_BMGI01000005.1"/>
</dbReference>
<feature type="domain" description="EF-hand" evidence="2">
    <location>
        <begin position="165"/>
        <end position="191"/>
    </location>
</feature>
<dbReference type="PROSITE" id="PS50222">
    <property type="entry name" value="EF_HAND_2"/>
    <property type="match status" value="2"/>
</dbReference>
<accession>A0ABQ1QRJ8</accession>